<dbReference type="AlphaFoldDB" id="A0A7K4EDJ7"/>
<protein>
    <submittedName>
        <fullName evidence="3">Uncharacterized protein</fullName>
    </submittedName>
</protein>
<sequence>MRKIDGSHGAHGASGCGSPDFLGRVRWPLVVLLCLATGFALVVLFWSGDTQPDSPWFWSRVLALPLIIWSYLYGLRLLAH</sequence>
<accession>A0A7K4EDJ7</accession>
<feature type="transmembrane region" description="Helical" evidence="2">
    <location>
        <begin position="58"/>
        <end position="79"/>
    </location>
</feature>
<gene>
    <name evidence="3" type="ORF">CSV86_010965</name>
</gene>
<evidence type="ECO:0000256" key="2">
    <source>
        <dbReference type="SAM" id="Phobius"/>
    </source>
</evidence>
<reference evidence="3 4" key="1">
    <citation type="journal article" date="2013" name="Genome Announc.">
        <title>Genome Sequence of Naphthalene-Degrading Soil Bacterium Pseudomonas putida CSV86.</title>
        <authorList>
            <person name="Phale P.S."/>
            <person name="Paliwal V."/>
            <person name="Raju S.C."/>
            <person name="Modak A."/>
            <person name="Purohit H.J."/>
        </authorList>
    </citation>
    <scope>NUCLEOTIDE SEQUENCE [LARGE SCALE GENOMIC DNA]</scope>
    <source>
        <strain evidence="3 4">CSV86</strain>
    </source>
</reference>
<dbReference type="EMBL" id="AMWJ02000001">
    <property type="protein sequence ID" value="NNJ15717.1"/>
    <property type="molecule type" value="Genomic_DNA"/>
</dbReference>
<feature type="transmembrane region" description="Helical" evidence="2">
    <location>
        <begin position="27"/>
        <end position="46"/>
    </location>
</feature>
<dbReference type="PROSITE" id="PS51257">
    <property type="entry name" value="PROKAR_LIPOPROTEIN"/>
    <property type="match status" value="1"/>
</dbReference>
<dbReference type="Proteomes" id="UP000010448">
    <property type="component" value="Unassembled WGS sequence"/>
</dbReference>
<keyword evidence="4" id="KW-1185">Reference proteome</keyword>
<evidence type="ECO:0000313" key="3">
    <source>
        <dbReference type="EMBL" id="NNJ15717.1"/>
    </source>
</evidence>
<organism evidence="3 4">
    <name type="scientific">Pseudomonas bharatica CSV86</name>
    <dbReference type="NCBI Taxonomy" id="1005395"/>
    <lineage>
        <taxon>Bacteria</taxon>
        <taxon>Pseudomonadati</taxon>
        <taxon>Pseudomonadota</taxon>
        <taxon>Gammaproteobacteria</taxon>
        <taxon>Pseudomonadales</taxon>
        <taxon>Pseudomonadaceae</taxon>
        <taxon>Pseudomonas</taxon>
        <taxon>Pseudomonas bharatica</taxon>
    </lineage>
</organism>
<keyword evidence="2" id="KW-0812">Transmembrane</keyword>
<comment type="caution">
    <text evidence="3">The sequence shown here is derived from an EMBL/GenBank/DDBJ whole genome shotgun (WGS) entry which is preliminary data.</text>
</comment>
<dbReference type="RefSeq" id="WP_158487713.1">
    <property type="nucleotide sequence ID" value="NZ_AMWJ02000001.1"/>
</dbReference>
<keyword evidence="2" id="KW-0472">Membrane</keyword>
<proteinExistence type="predicted"/>
<name>A0A7K4EDJ7_9PSED</name>
<dbReference type="OrthoDB" id="8964452at2"/>
<evidence type="ECO:0000256" key="1">
    <source>
        <dbReference type="SAM" id="MobiDB-lite"/>
    </source>
</evidence>
<keyword evidence="2" id="KW-1133">Transmembrane helix</keyword>
<feature type="region of interest" description="Disordered" evidence="1">
    <location>
        <begin position="1"/>
        <end position="20"/>
    </location>
</feature>
<evidence type="ECO:0000313" key="4">
    <source>
        <dbReference type="Proteomes" id="UP000010448"/>
    </source>
</evidence>